<dbReference type="AlphaFoldDB" id="A0A0K2UY45"/>
<name>A0A0K2UY45_LEPSM</name>
<protein>
    <submittedName>
        <fullName evidence="1">Uncharacterized protein</fullName>
    </submittedName>
</protein>
<organism evidence="1">
    <name type="scientific">Lepeophtheirus salmonis</name>
    <name type="common">Salmon louse</name>
    <name type="synonym">Caligus salmonis</name>
    <dbReference type="NCBI Taxonomy" id="72036"/>
    <lineage>
        <taxon>Eukaryota</taxon>
        <taxon>Metazoa</taxon>
        <taxon>Ecdysozoa</taxon>
        <taxon>Arthropoda</taxon>
        <taxon>Crustacea</taxon>
        <taxon>Multicrustacea</taxon>
        <taxon>Hexanauplia</taxon>
        <taxon>Copepoda</taxon>
        <taxon>Siphonostomatoida</taxon>
        <taxon>Caligidae</taxon>
        <taxon>Lepeophtheirus</taxon>
    </lineage>
</organism>
<accession>A0A0K2UY45</accession>
<evidence type="ECO:0000313" key="1">
    <source>
        <dbReference type="EMBL" id="CDW42990.1"/>
    </source>
</evidence>
<reference evidence="1" key="1">
    <citation type="submission" date="2014-05" db="EMBL/GenBank/DDBJ databases">
        <authorList>
            <person name="Chronopoulou M."/>
        </authorList>
    </citation>
    <scope>NUCLEOTIDE SEQUENCE</scope>
    <source>
        <tissue evidence="1">Whole organism</tissue>
    </source>
</reference>
<proteinExistence type="predicted"/>
<dbReference type="EMBL" id="HACA01025629">
    <property type="protein sequence ID" value="CDW42990.1"/>
    <property type="molecule type" value="Transcribed_RNA"/>
</dbReference>
<sequence length="43" mass="4868">MLLIKHADNVFAKLFSLNVATFIINHSLYRSPEDHAGVDDKLL</sequence>